<keyword evidence="3" id="KW-0804">Transcription</keyword>
<evidence type="ECO:0000256" key="1">
    <source>
        <dbReference type="ARBA" id="ARBA00023015"/>
    </source>
</evidence>
<gene>
    <name evidence="6" type="ORF">L490_5292</name>
</gene>
<proteinExistence type="predicted"/>
<evidence type="ECO:0000313" key="7">
    <source>
        <dbReference type="Proteomes" id="UP000025756"/>
    </source>
</evidence>
<evidence type="ECO:0000256" key="3">
    <source>
        <dbReference type="ARBA" id="ARBA00023163"/>
    </source>
</evidence>
<organism evidence="6 7">
    <name type="scientific">Bordetella bronchiseptica 00-P-2796</name>
    <dbReference type="NCBI Taxonomy" id="1331199"/>
    <lineage>
        <taxon>Bacteria</taxon>
        <taxon>Pseudomonadati</taxon>
        <taxon>Pseudomonadota</taxon>
        <taxon>Betaproteobacteria</taxon>
        <taxon>Burkholderiales</taxon>
        <taxon>Alcaligenaceae</taxon>
        <taxon>Bordetella</taxon>
    </lineage>
</organism>
<dbReference type="Proteomes" id="UP000025756">
    <property type="component" value="Unassembled WGS sequence"/>
</dbReference>
<dbReference type="SUPFAM" id="SSF55781">
    <property type="entry name" value="GAF domain-like"/>
    <property type="match status" value="1"/>
</dbReference>
<comment type="caution">
    <text evidence="6">The sequence shown here is derived from an EMBL/GenBank/DDBJ whole genome shotgun (WGS) entry which is preliminary data.</text>
</comment>
<keyword evidence="1" id="KW-0805">Transcription regulation</keyword>
<evidence type="ECO:0000313" key="6">
    <source>
        <dbReference type="EMBL" id="KCV37533.1"/>
    </source>
</evidence>
<dbReference type="Pfam" id="PF09339">
    <property type="entry name" value="HTH_IclR"/>
    <property type="match status" value="1"/>
</dbReference>
<feature type="domain" description="HTH iclR-type" evidence="4">
    <location>
        <begin position="28"/>
        <end position="90"/>
    </location>
</feature>
<evidence type="ECO:0000259" key="5">
    <source>
        <dbReference type="PROSITE" id="PS51078"/>
    </source>
</evidence>
<reference evidence="6 7" key="1">
    <citation type="submission" date="2014-03" db="EMBL/GenBank/DDBJ databases">
        <title>Genome sequence of Bordetella bronchiseptica.</title>
        <authorList>
            <person name="Harvill E."/>
            <person name="Goodfield L.L."/>
            <person name="Ivanov Y.V."/>
            <person name="Meyer J.A."/>
            <person name="Muse S.J."/>
            <person name="Jacobs N."/>
            <person name="Bendor L."/>
            <person name="Smallridge W.E."/>
            <person name="Brinkac L.M."/>
            <person name="Sanka R."/>
            <person name="Kim M."/>
            <person name="Losada L."/>
        </authorList>
    </citation>
    <scope>NUCLEOTIDE SEQUENCE [LARGE SCALE GENOMIC DNA]</scope>
    <source>
        <strain evidence="6 7">00-P-2796</strain>
    </source>
</reference>
<feature type="domain" description="IclR-ED" evidence="5">
    <location>
        <begin position="91"/>
        <end position="273"/>
    </location>
</feature>
<dbReference type="Gene3D" id="1.10.10.10">
    <property type="entry name" value="Winged helix-like DNA-binding domain superfamily/Winged helix DNA-binding domain"/>
    <property type="match status" value="1"/>
</dbReference>
<name>A0ABR4RKF1_BORBO</name>
<dbReference type="InterPro" id="IPR029016">
    <property type="entry name" value="GAF-like_dom_sf"/>
</dbReference>
<dbReference type="InterPro" id="IPR005471">
    <property type="entry name" value="Tscrpt_reg_IclR_N"/>
</dbReference>
<dbReference type="PROSITE" id="PS51078">
    <property type="entry name" value="ICLR_ED"/>
    <property type="match status" value="1"/>
</dbReference>
<dbReference type="InterPro" id="IPR050707">
    <property type="entry name" value="HTH_MetabolicPath_Reg"/>
</dbReference>
<evidence type="ECO:0000256" key="2">
    <source>
        <dbReference type="ARBA" id="ARBA00023125"/>
    </source>
</evidence>
<dbReference type="InterPro" id="IPR036390">
    <property type="entry name" value="WH_DNA-bd_sf"/>
</dbReference>
<dbReference type="PANTHER" id="PTHR30136:SF24">
    <property type="entry name" value="HTH-TYPE TRANSCRIPTIONAL REPRESSOR ALLR"/>
    <property type="match status" value="1"/>
</dbReference>
<keyword evidence="7" id="KW-1185">Reference proteome</keyword>
<evidence type="ECO:0000259" key="4">
    <source>
        <dbReference type="PROSITE" id="PS51077"/>
    </source>
</evidence>
<accession>A0ABR4RKF1</accession>
<dbReference type="PANTHER" id="PTHR30136">
    <property type="entry name" value="HELIX-TURN-HELIX TRANSCRIPTIONAL REGULATOR, ICLR FAMILY"/>
    <property type="match status" value="1"/>
</dbReference>
<dbReference type="InterPro" id="IPR014757">
    <property type="entry name" value="Tscrpt_reg_IclR_C"/>
</dbReference>
<protein>
    <submittedName>
        <fullName evidence="6">Transcriptional regulator, IclR family, C-terminal domain protein</fullName>
    </submittedName>
</protein>
<dbReference type="EMBL" id="JGWH01000027">
    <property type="protein sequence ID" value="KCV37533.1"/>
    <property type="molecule type" value="Genomic_DNA"/>
</dbReference>
<dbReference type="Pfam" id="PF01614">
    <property type="entry name" value="IclR_C"/>
    <property type="match status" value="1"/>
</dbReference>
<dbReference type="PROSITE" id="PS51077">
    <property type="entry name" value="HTH_ICLR"/>
    <property type="match status" value="1"/>
</dbReference>
<dbReference type="Gene3D" id="3.30.450.40">
    <property type="match status" value="1"/>
</dbReference>
<dbReference type="InterPro" id="IPR036388">
    <property type="entry name" value="WH-like_DNA-bd_sf"/>
</dbReference>
<dbReference type="SUPFAM" id="SSF46785">
    <property type="entry name" value="Winged helix' DNA-binding domain"/>
    <property type="match status" value="1"/>
</dbReference>
<keyword evidence="2" id="KW-0238">DNA-binding</keyword>
<sequence length="286" mass="31530">MPAKRGRKNSTSTVEDKKSAGLDYVSSDAPLARARKVLEVVFEATRPLTALEIARRCELDPSSAHRLVQNLSACGFLIRDDDTKRYLPDPRMLFPFPIYHPWEIVRRDATSLVVPLRDQLHLTSGFVMFYFESRILLELAPGRDPLSPSYRTVLSSPLHASGSGKVFLMAQSEAKRRRILGSEPLERFTSQTIVDFDSLNADLAASAERGYVAAVDDYIDGFRVVAAPLTVDSQVVGCIFCSGGTAAFADHRLDEVGQEVKRVATLYSKGLPNLRTLAQVVGVDSI</sequence>